<gene>
    <name evidence="4" type="primary">rps16</name>
    <name evidence="4" type="ORF">PJ59_004</name>
</gene>
<accession>A0A0B5EH50</accession>
<evidence type="ECO:0000313" key="4">
    <source>
        <dbReference type="EMBL" id="AJE61706.1"/>
    </source>
</evidence>
<dbReference type="GO" id="GO:1990904">
    <property type="term" value="C:ribonucleoprotein complex"/>
    <property type="evidence" value="ECO:0007669"/>
    <property type="project" value="UniProtKB-KW"/>
</dbReference>
<dbReference type="GO" id="GO:0005840">
    <property type="term" value="C:ribosome"/>
    <property type="evidence" value="ECO:0007669"/>
    <property type="project" value="UniProtKB-KW"/>
</dbReference>
<keyword evidence="4" id="KW-0150">Chloroplast</keyword>
<evidence type="ECO:0000256" key="1">
    <source>
        <dbReference type="ARBA" id="ARBA00006668"/>
    </source>
</evidence>
<dbReference type="Gene3D" id="3.30.1320.10">
    <property type="match status" value="1"/>
</dbReference>
<dbReference type="GO" id="GO:0003735">
    <property type="term" value="F:structural constituent of ribosome"/>
    <property type="evidence" value="ECO:0007669"/>
    <property type="project" value="InterPro"/>
</dbReference>
<keyword evidence="4" id="KW-0934">Plastid</keyword>
<sequence>MVKPRLKQHDKKQRTYQIVTIDTQFWREQDKCIQEVGFYNPHKEQTQLDLSIFVDLLKQVAQSTATFVIF</sequence>
<keyword evidence="3" id="KW-0687">Ribonucleoprotein</keyword>
<reference evidence="4" key="1">
    <citation type="submission" date="2014-11" db="EMBL/GenBank/DDBJ databases">
        <title>An exploration of fern genomes.</title>
        <authorList>
            <person name="Marchant D.B."/>
            <person name="Der J.P."/>
            <person name="Sessa E.B."/>
            <person name="Wolf P.G."/>
        </authorList>
    </citation>
    <scope>NUCLEOTIDE SEQUENCE</scope>
</reference>
<evidence type="ECO:0000256" key="3">
    <source>
        <dbReference type="ARBA" id="ARBA00023274"/>
    </source>
</evidence>
<dbReference type="InterPro" id="IPR000307">
    <property type="entry name" value="Ribosomal_bS16"/>
</dbReference>
<protein>
    <submittedName>
        <fullName evidence="4">Ribosomal protein S16</fullName>
    </submittedName>
</protein>
<dbReference type="AlphaFoldDB" id="A0A0B5EH50"/>
<dbReference type="EMBL" id="KP136832">
    <property type="protein sequence ID" value="AJE61706.1"/>
    <property type="molecule type" value="Genomic_DNA"/>
</dbReference>
<dbReference type="GO" id="GO:0006412">
    <property type="term" value="P:translation"/>
    <property type="evidence" value="ECO:0007669"/>
    <property type="project" value="InterPro"/>
</dbReference>
<dbReference type="GO" id="GO:0005737">
    <property type="term" value="C:cytoplasm"/>
    <property type="evidence" value="ECO:0007669"/>
    <property type="project" value="UniProtKB-ARBA"/>
</dbReference>
<dbReference type="InterPro" id="IPR023803">
    <property type="entry name" value="Ribosomal_bS16_dom_sf"/>
</dbReference>
<geneLocation type="chloroplast" evidence="4"/>
<comment type="similarity">
    <text evidence="1">Belongs to the bacterial ribosomal protein bS16 family.</text>
</comment>
<name>A0A0B5EH50_9MONI</name>
<organism evidence="4">
    <name type="scientific">Polypodium glycyrrhiza</name>
    <name type="common">licorice fern</name>
    <dbReference type="NCBI Taxonomy" id="38390"/>
    <lineage>
        <taxon>Eukaryota</taxon>
        <taxon>Viridiplantae</taxon>
        <taxon>Streptophyta</taxon>
        <taxon>Embryophyta</taxon>
        <taxon>Tracheophyta</taxon>
        <taxon>Polypodiopsida</taxon>
        <taxon>Polypodiidae</taxon>
        <taxon>Polypodiales</taxon>
        <taxon>Polypodiineae</taxon>
        <taxon>Polypodiaceae</taxon>
        <taxon>Polypodioideae</taxon>
        <taxon>Polypodium</taxon>
    </lineage>
</organism>
<evidence type="ECO:0000256" key="2">
    <source>
        <dbReference type="ARBA" id="ARBA00022980"/>
    </source>
</evidence>
<dbReference type="SUPFAM" id="SSF54565">
    <property type="entry name" value="Ribosomal protein S16"/>
    <property type="match status" value="1"/>
</dbReference>
<dbReference type="Pfam" id="PF00886">
    <property type="entry name" value="Ribosomal_S16"/>
    <property type="match status" value="1"/>
</dbReference>
<proteinExistence type="inferred from homology"/>
<keyword evidence="2 4" id="KW-0689">Ribosomal protein</keyword>